<dbReference type="EMBL" id="CACSLK010027831">
    <property type="protein sequence ID" value="CAA0830880.1"/>
    <property type="molecule type" value="Genomic_DNA"/>
</dbReference>
<gene>
    <name evidence="5" type="ORF">SHERM_26264</name>
</gene>
<protein>
    <submittedName>
        <fullName evidence="5">Galactose oxidase/kelch repeat superfamily protein</fullName>
    </submittedName>
</protein>
<dbReference type="SUPFAM" id="SSF117281">
    <property type="entry name" value="Kelch motif"/>
    <property type="match status" value="1"/>
</dbReference>
<dbReference type="AlphaFoldDB" id="A0A9N7NIX6"/>
<organism evidence="5 6">
    <name type="scientific">Striga hermonthica</name>
    <name type="common">Purple witchweed</name>
    <name type="synonym">Buchnera hermonthica</name>
    <dbReference type="NCBI Taxonomy" id="68872"/>
    <lineage>
        <taxon>Eukaryota</taxon>
        <taxon>Viridiplantae</taxon>
        <taxon>Streptophyta</taxon>
        <taxon>Embryophyta</taxon>
        <taxon>Tracheophyta</taxon>
        <taxon>Spermatophyta</taxon>
        <taxon>Magnoliopsida</taxon>
        <taxon>eudicotyledons</taxon>
        <taxon>Gunneridae</taxon>
        <taxon>Pentapetalae</taxon>
        <taxon>asterids</taxon>
        <taxon>lamiids</taxon>
        <taxon>Lamiales</taxon>
        <taxon>Orobanchaceae</taxon>
        <taxon>Buchnereae</taxon>
        <taxon>Striga</taxon>
    </lineage>
</organism>
<dbReference type="GO" id="GO:0019760">
    <property type="term" value="P:glucosinolate metabolic process"/>
    <property type="evidence" value="ECO:0007669"/>
    <property type="project" value="UniProtKB-ARBA"/>
</dbReference>
<evidence type="ECO:0000256" key="2">
    <source>
        <dbReference type="ARBA" id="ARBA00022441"/>
    </source>
</evidence>
<dbReference type="PANTHER" id="PTHR47435">
    <property type="entry name" value="KELCH REPEAT PROTEIN (AFU_ORTHOLOGUE AFUA_5G12780)"/>
    <property type="match status" value="1"/>
</dbReference>
<dbReference type="GO" id="GO:0005634">
    <property type="term" value="C:nucleus"/>
    <property type="evidence" value="ECO:0007669"/>
    <property type="project" value="TreeGrafter"/>
</dbReference>
<dbReference type="GO" id="GO:0005829">
    <property type="term" value="C:cytosol"/>
    <property type="evidence" value="ECO:0007669"/>
    <property type="project" value="TreeGrafter"/>
</dbReference>
<keyword evidence="4" id="KW-0408">Iron</keyword>
<evidence type="ECO:0000313" key="6">
    <source>
        <dbReference type="Proteomes" id="UP001153555"/>
    </source>
</evidence>
<evidence type="ECO:0000313" key="5">
    <source>
        <dbReference type="EMBL" id="CAA0830880.1"/>
    </source>
</evidence>
<dbReference type="PANTHER" id="PTHR47435:SF4">
    <property type="entry name" value="KELCH REPEAT PROTEIN (AFU_ORTHOLOGUE AFUA_5G12780)"/>
    <property type="match status" value="1"/>
</dbReference>
<evidence type="ECO:0000256" key="3">
    <source>
        <dbReference type="ARBA" id="ARBA00022737"/>
    </source>
</evidence>
<name>A0A9N7NIX6_STRHE</name>
<dbReference type="InterPro" id="IPR015915">
    <property type="entry name" value="Kelch-typ_b-propeller"/>
</dbReference>
<dbReference type="OrthoDB" id="10250130at2759"/>
<dbReference type="GO" id="GO:0030234">
    <property type="term" value="F:enzyme regulator activity"/>
    <property type="evidence" value="ECO:0007669"/>
    <property type="project" value="TreeGrafter"/>
</dbReference>
<dbReference type="Gene3D" id="2.120.10.80">
    <property type="entry name" value="Kelch-type beta propeller"/>
    <property type="match status" value="1"/>
</dbReference>
<keyword evidence="6" id="KW-1185">Reference proteome</keyword>
<proteinExistence type="predicted"/>
<reference evidence="5" key="1">
    <citation type="submission" date="2019-12" db="EMBL/GenBank/DDBJ databases">
        <authorList>
            <person name="Scholes J."/>
        </authorList>
    </citation>
    <scope>NUCLEOTIDE SEQUENCE</scope>
</reference>
<keyword evidence="3" id="KW-0677">Repeat</keyword>
<sequence length="136" mass="15324">MAVDERRVYIFGGCGDSGRLNDLWAFDVVDKEWVEFSLLGESVKPRGGPRLASVLEKIWVMYGFTGMEVDDVHYFDLKEGKWVQVEMNGEKPSPRSVFSPLVIGKYIFVYGGETDPSDLGHMGQGNVMGFLNFNFN</sequence>
<dbReference type="GO" id="GO:0080028">
    <property type="term" value="P:nitrile biosynthetic process"/>
    <property type="evidence" value="ECO:0007669"/>
    <property type="project" value="TreeGrafter"/>
</dbReference>
<dbReference type="Proteomes" id="UP001153555">
    <property type="component" value="Unassembled WGS sequence"/>
</dbReference>
<comment type="caution">
    <text evidence="5">The sequence shown here is derived from an EMBL/GenBank/DDBJ whole genome shotgun (WGS) entry which is preliminary data.</text>
</comment>
<dbReference type="Pfam" id="PF24681">
    <property type="entry name" value="Kelch_KLHDC2_KLHL20_DRC7"/>
    <property type="match status" value="1"/>
</dbReference>
<keyword evidence="2" id="KW-0880">Kelch repeat</keyword>
<accession>A0A9N7NIX6</accession>
<evidence type="ECO:0000256" key="1">
    <source>
        <dbReference type="ARBA" id="ARBA00001954"/>
    </source>
</evidence>
<evidence type="ECO:0000256" key="4">
    <source>
        <dbReference type="ARBA" id="ARBA00023004"/>
    </source>
</evidence>
<comment type="cofactor">
    <cofactor evidence="1">
        <name>Fe(2+)</name>
        <dbReference type="ChEBI" id="CHEBI:29033"/>
    </cofactor>
</comment>